<evidence type="ECO:0000313" key="2">
    <source>
        <dbReference type="Proteomes" id="UP001159427"/>
    </source>
</evidence>
<proteinExistence type="predicted"/>
<keyword evidence="2" id="KW-1185">Reference proteome</keyword>
<sequence length="181" mass="20305">MAATMDFFRVSIRGVQIKGYHHFKVKAPSGTPFIVRKEAYNEYDPFALACLIPAELELIPELLRKMAIYSKSKRKSYTLEDVRGSQIGRIQYFLNRELSYLLECGKISRIEGIVNGEPTVSVRPNAAQKFQRNKQAGGGAYIPATIHVEGPREHKKAVLDRVCTSLAECENGGLMTIDIEN</sequence>
<gene>
    <name evidence="1" type="ORF">PEVE_00001002</name>
</gene>
<dbReference type="Proteomes" id="UP001159427">
    <property type="component" value="Unassembled WGS sequence"/>
</dbReference>
<comment type="caution">
    <text evidence="1">The sequence shown here is derived from an EMBL/GenBank/DDBJ whole genome shotgun (WGS) entry which is preliminary data.</text>
</comment>
<protein>
    <submittedName>
        <fullName evidence="1">Uncharacterized protein</fullName>
    </submittedName>
</protein>
<reference evidence="1 2" key="1">
    <citation type="submission" date="2022-05" db="EMBL/GenBank/DDBJ databases">
        <authorList>
            <consortium name="Genoscope - CEA"/>
            <person name="William W."/>
        </authorList>
    </citation>
    <scope>NUCLEOTIDE SEQUENCE [LARGE SCALE GENOMIC DNA]</scope>
</reference>
<evidence type="ECO:0000313" key="1">
    <source>
        <dbReference type="EMBL" id="CAH3019077.1"/>
    </source>
</evidence>
<organism evidence="1 2">
    <name type="scientific">Porites evermanni</name>
    <dbReference type="NCBI Taxonomy" id="104178"/>
    <lineage>
        <taxon>Eukaryota</taxon>
        <taxon>Metazoa</taxon>
        <taxon>Cnidaria</taxon>
        <taxon>Anthozoa</taxon>
        <taxon>Hexacorallia</taxon>
        <taxon>Scleractinia</taxon>
        <taxon>Fungiina</taxon>
        <taxon>Poritidae</taxon>
        <taxon>Porites</taxon>
    </lineage>
</organism>
<name>A0ABN8LRD8_9CNID</name>
<dbReference type="Gene3D" id="3.30.70.2330">
    <property type="match status" value="1"/>
</dbReference>
<dbReference type="EMBL" id="CALNXI010000105">
    <property type="protein sequence ID" value="CAH3019077.1"/>
    <property type="molecule type" value="Genomic_DNA"/>
</dbReference>
<accession>A0ABN8LRD8</accession>